<dbReference type="InterPro" id="IPR003598">
    <property type="entry name" value="Ig_sub2"/>
</dbReference>
<keyword evidence="2" id="KW-0812">Transmembrane</keyword>
<dbReference type="Gene3D" id="2.60.40.10">
    <property type="entry name" value="Immunoglobulins"/>
    <property type="match status" value="2"/>
</dbReference>
<feature type="compositionally biased region" description="Polar residues" evidence="1">
    <location>
        <begin position="35"/>
        <end position="47"/>
    </location>
</feature>
<proteinExistence type="predicted"/>
<dbReference type="SUPFAM" id="SSF48726">
    <property type="entry name" value="Immunoglobulin"/>
    <property type="match status" value="2"/>
</dbReference>
<evidence type="ECO:0000256" key="2">
    <source>
        <dbReference type="SAM" id="Phobius"/>
    </source>
</evidence>
<dbReference type="EMBL" id="CH940652">
    <property type="protein sequence ID" value="EDW59808.2"/>
    <property type="molecule type" value="Genomic_DNA"/>
</dbReference>
<dbReference type="eggNOG" id="KOG3510">
    <property type="taxonomic scope" value="Eukaryota"/>
</dbReference>
<dbReference type="Pfam" id="PF07686">
    <property type="entry name" value="V-set"/>
    <property type="match status" value="1"/>
</dbReference>
<keyword evidence="2" id="KW-0472">Membrane</keyword>
<evidence type="ECO:0000313" key="4">
    <source>
        <dbReference type="EMBL" id="EDW59808.2"/>
    </source>
</evidence>
<dbReference type="AlphaFoldDB" id="B4M597"/>
<dbReference type="InterPro" id="IPR013783">
    <property type="entry name" value="Ig-like_fold"/>
</dbReference>
<gene>
    <name evidence="4" type="primary">Dvir\GJ11081</name>
    <name evidence="4" type="ORF">Dvir_GJ11081</name>
</gene>
<evidence type="ECO:0000259" key="3">
    <source>
        <dbReference type="PROSITE" id="PS50835"/>
    </source>
</evidence>
<sequence length="695" mass="75419">MRKTSQPTTNWAHCNQNQKPATCRALGDNAPAMVPQTSPQRRQTPGNERTKYAVSVAAARQCASGTARTNARKLTTAKMTATVSAPASTSRSDTGQRRQFVRTARTMTWQRIWLAAQLFVLFDLGMHLVTCSSAYDQVVATEPQLTTQPRSTLADSQMTTQNDLITTARNSTTLLTTKKPAAAAAATTTEITATTERGHRSTTLGMSSTAPTITRSATRRLAGGAAAATKSAQIGLTTQPATVAETQTTIAATTKTTTMETTAMASLFISTIYPTSTTEPAMVVPTATTRTTLTLTETEARNSIETATSRPSVEAGQELQKLQEDEEGRERKEEGESAVLQLPHPANTDSLTKGFSIPTFLPPFPVFAAADLPAYRAAAAEAEAAAAAAAAAAASTPATETVTLSPEQQRQQMFNEQHSYLASHNGELLPGQLPRKNLTMPVLNITAQMGNHAYMPCQIHRLSEKPVSWVRLRDGHIISVDESTFIADERFQSIYQEENDYTWSLQIKYVDVNDAGWYECQMATEPKLSAKVHLEVVTPKTELIGDQSRFVKAGSKVALHCIVRGTLDPPRYIIWFRGQKKISDSDERTGWYTQIDRNIFGTVGDNQNTIGSLIIPFVRKEDSGNYTCQPANSVSVSVDLHVLSGEYSASAIMSGAAECQQRSTFLQLTLLLPLLLVLVPAVRAALGVRWLLAKT</sequence>
<dbReference type="GO" id="GO:0032589">
    <property type="term" value="C:neuron projection membrane"/>
    <property type="evidence" value="ECO:0007669"/>
    <property type="project" value="TreeGrafter"/>
</dbReference>
<dbReference type="InterPro" id="IPR007110">
    <property type="entry name" value="Ig-like_dom"/>
</dbReference>
<feature type="region of interest" description="Disordered" evidence="1">
    <location>
        <begin position="298"/>
        <end position="347"/>
    </location>
</feature>
<feature type="region of interest" description="Disordered" evidence="1">
    <location>
        <begin position="25"/>
        <end position="48"/>
    </location>
</feature>
<dbReference type="PROSITE" id="PS50835">
    <property type="entry name" value="IG_LIKE"/>
    <property type="match status" value="2"/>
</dbReference>
<protein>
    <recommendedName>
        <fullName evidence="3">Ig-like domain-containing protein</fullName>
    </recommendedName>
</protein>
<reference evidence="4 5" key="1">
    <citation type="journal article" date="2007" name="Nature">
        <title>Evolution of genes and genomes on the Drosophila phylogeny.</title>
        <authorList>
            <consortium name="Drosophila 12 Genomes Consortium"/>
            <person name="Clark A.G."/>
            <person name="Eisen M.B."/>
            <person name="Smith D.R."/>
            <person name="Bergman C.M."/>
            <person name="Oliver B."/>
            <person name="Markow T.A."/>
            <person name="Kaufman T.C."/>
            <person name="Kellis M."/>
            <person name="Gelbart W."/>
            <person name="Iyer V.N."/>
            <person name="Pollard D.A."/>
            <person name="Sackton T.B."/>
            <person name="Larracuente A.M."/>
            <person name="Singh N.D."/>
            <person name="Abad J.P."/>
            <person name="Abt D.N."/>
            <person name="Adryan B."/>
            <person name="Aguade M."/>
            <person name="Akashi H."/>
            <person name="Anderson W.W."/>
            <person name="Aquadro C.F."/>
            <person name="Ardell D.H."/>
            <person name="Arguello R."/>
            <person name="Artieri C.G."/>
            <person name="Barbash D.A."/>
            <person name="Barker D."/>
            <person name="Barsanti P."/>
            <person name="Batterham P."/>
            <person name="Batzoglou S."/>
            <person name="Begun D."/>
            <person name="Bhutkar A."/>
            <person name="Blanco E."/>
            <person name="Bosak S.A."/>
            <person name="Bradley R.K."/>
            <person name="Brand A.D."/>
            <person name="Brent M.R."/>
            <person name="Brooks A.N."/>
            <person name="Brown R.H."/>
            <person name="Butlin R.K."/>
            <person name="Caggese C."/>
            <person name="Calvi B.R."/>
            <person name="Bernardo de Carvalho A."/>
            <person name="Caspi A."/>
            <person name="Castrezana S."/>
            <person name="Celniker S.E."/>
            <person name="Chang J.L."/>
            <person name="Chapple C."/>
            <person name="Chatterji S."/>
            <person name="Chinwalla A."/>
            <person name="Civetta A."/>
            <person name="Clifton S.W."/>
            <person name="Comeron J.M."/>
            <person name="Costello J.C."/>
            <person name="Coyne J.A."/>
            <person name="Daub J."/>
            <person name="David R.G."/>
            <person name="Delcher A.L."/>
            <person name="Delehaunty K."/>
            <person name="Do C.B."/>
            <person name="Ebling H."/>
            <person name="Edwards K."/>
            <person name="Eickbush T."/>
            <person name="Evans J.D."/>
            <person name="Filipski A."/>
            <person name="Findeiss S."/>
            <person name="Freyhult E."/>
            <person name="Fulton L."/>
            <person name="Fulton R."/>
            <person name="Garcia A.C."/>
            <person name="Gardiner A."/>
            <person name="Garfield D.A."/>
            <person name="Garvin B.E."/>
            <person name="Gibson G."/>
            <person name="Gilbert D."/>
            <person name="Gnerre S."/>
            <person name="Godfrey J."/>
            <person name="Good R."/>
            <person name="Gotea V."/>
            <person name="Gravely B."/>
            <person name="Greenberg A.J."/>
            <person name="Griffiths-Jones S."/>
            <person name="Gross S."/>
            <person name="Guigo R."/>
            <person name="Gustafson E.A."/>
            <person name="Haerty W."/>
            <person name="Hahn M.W."/>
            <person name="Halligan D.L."/>
            <person name="Halpern A.L."/>
            <person name="Halter G.M."/>
            <person name="Han M.V."/>
            <person name="Heger A."/>
            <person name="Hillier L."/>
            <person name="Hinrichs A.S."/>
            <person name="Holmes I."/>
            <person name="Hoskins R.A."/>
            <person name="Hubisz M.J."/>
            <person name="Hultmark D."/>
            <person name="Huntley M.A."/>
            <person name="Jaffe D.B."/>
            <person name="Jagadeeshan S."/>
            <person name="Jeck W.R."/>
            <person name="Johnson J."/>
            <person name="Jones C.D."/>
            <person name="Jordan W.C."/>
            <person name="Karpen G.H."/>
            <person name="Kataoka E."/>
            <person name="Keightley P.D."/>
            <person name="Kheradpour P."/>
            <person name="Kirkness E.F."/>
            <person name="Koerich L.B."/>
            <person name="Kristiansen K."/>
            <person name="Kudrna D."/>
            <person name="Kulathinal R.J."/>
            <person name="Kumar S."/>
            <person name="Kwok R."/>
            <person name="Lander E."/>
            <person name="Langley C.H."/>
            <person name="Lapoint R."/>
            <person name="Lazzaro B.P."/>
            <person name="Lee S.J."/>
            <person name="Levesque L."/>
            <person name="Li R."/>
            <person name="Lin C.F."/>
            <person name="Lin M.F."/>
            <person name="Lindblad-Toh K."/>
            <person name="Llopart A."/>
            <person name="Long M."/>
            <person name="Low L."/>
            <person name="Lozovsky E."/>
            <person name="Lu J."/>
            <person name="Luo M."/>
            <person name="Machado C.A."/>
            <person name="Makalowski W."/>
            <person name="Marzo M."/>
            <person name="Matsuda M."/>
            <person name="Matzkin L."/>
            <person name="McAllister B."/>
            <person name="McBride C.S."/>
            <person name="McKernan B."/>
            <person name="McKernan K."/>
            <person name="Mendez-Lago M."/>
            <person name="Minx P."/>
            <person name="Mollenhauer M.U."/>
            <person name="Montooth K."/>
            <person name="Mount S.M."/>
            <person name="Mu X."/>
            <person name="Myers E."/>
            <person name="Negre B."/>
            <person name="Newfeld S."/>
            <person name="Nielsen R."/>
            <person name="Noor M.A."/>
            <person name="O'Grady P."/>
            <person name="Pachter L."/>
            <person name="Papaceit M."/>
            <person name="Parisi M.J."/>
            <person name="Parisi M."/>
            <person name="Parts L."/>
            <person name="Pedersen J.S."/>
            <person name="Pesole G."/>
            <person name="Phillippy A.M."/>
            <person name="Ponting C.P."/>
            <person name="Pop M."/>
            <person name="Porcelli D."/>
            <person name="Powell J.R."/>
            <person name="Prohaska S."/>
            <person name="Pruitt K."/>
            <person name="Puig M."/>
            <person name="Quesneville H."/>
            <person name="Ram K.R."/>
            <person name="Rand D."/>
            <person name="Rasmussen M.D."/>
            <person name="Reed L.K."/>
            <person name="Reenan R."/>
            <person name="Reily A."/>
            <person name="Remington K.A."/>
            <person name="Rieger T.T."/>
            <person name="Ritchie M.G."/>
            <person name="Robin C."/>
            <person name="Rogers Y.H."/>
            <person name="Rohde C."/>
            <person name="Rozas J."/>
            <person name="Rubenfield M.J."/>
            <person name="Ruiz A."/>
            <person name="Russo S."/>
            <person name="Salzberg S.L."/>
            <person name="Sanchez-Gracia A."/>
            <person name="Saranga D.J."/>
            <person name="Sato H."/>
            <person name="Schaeffer S.W."/>
            <person name="Schatz M.C."/>
            <person name="Schlenke T."/>
            <person name="Schwartz R."/>
            <person name="Segarra C."/>
            <person name="Singh R.S."/>
            <person name="Sirot L."/>
            <person name="Sirota M."/>
            <person name="Sisneros N.B."/>
            <person name="Smith C.D."/>
            <person name="Smith T.F."/>
            <person name="Spieth J."/>
            <person name="Stage D.E."/>
            <person name="Stark A."/>
            <person name="Stephan W."/>
            <person name="Strausberg R.L."/>
            <person name="Strempel S."/>
            <person name="Sturgill D."/>
            <person name="Sutton G."/>
            <person name="Sutton G.G."/>
            <person name="Tao W."/>
            <person name="Teichmann S."/>
            <person name="Tobari Y.N."/>
            <person name="Tomimura Y."/>
            <person name="Tsolas J.M."/>
            <person name="Valente V.L."/>
            <person name="Venter E."/>
            <person name="Venter J.C."/>
            <person name="Vicario S."/>
            <person name="Vieira F.G."/>
            <person name="Vilella A.J."/>
            <person name="Villasante A."/>
            <person name="Walenz B."/>
            <person name="Wang J."/>
            <person name="Wasserman M."/>
            <person name="Watts T."/>
            <person name="Wilson D."/>
            <person name="Wilson R.K."/>
            <person name="Wing R.A."/>
            <person name="Wolfner M.F."/>
            <person name="Wong A."/>
            <person name="Wong G.K."/>
            <person name="Wu C.I."/>
            <person name="Wu G."/>
            <person name="Yamamoto D."/>
            <person name="Yang H.P."/>
            <person name="Yang S.P."/>
            <person name="Yorke J.A."/>
            <person name="Yoshida K."/>
            <person name="Zdobnov E."/>
            <person name="Zhang P."/>
            <person name="Zhang Y."/>
            <person name="Zimin A.V."/>
            <person name="Baldwin J."/>
            <person name="Abdouelleil A."/>
            <person name="Abdulkadir J."/>
            <person name="Abebe A."/>
            <person name="Abera B."/>
            <person name="Abreu J."/>
            <person name="Acer S.C."/>
            <person name="Aftuck L."/>
            <person name="Alexander A."/>
            <person name="An P."/>
            <person name="Anderson E."/>
            <person name="Anderson S."/>
            <person name="Arachi H."/>
            <person name="Azer M."/>
            <person name="Bachantsang P."/>
            <person name="Barry A."/>
            <person name="Bayul T."/>
            <person name="Berlin A."/>
            <person name="Bessette D."/>
            <person name="Bloom T."/>
            <person name="Blye J."/>
            <person name="Boguslavskiy L."/>
            <person name="Bonnet C."/>
            <person name="Boukhgalter B."/>
            <person name="Bourzgui I."/>
            <person name="Brown A."/>
            <person name="Cahill P."/>
            <person name="Channer S."/>
            <person name="Cheshatsang Y."/>
            <person name="Chuda L."/>
            <person name="Citroen M."/>
            <person name="Collymore A."/>
            <person name="Cooke P."/>
            <person name="Costello M."/>
            <person name="D'Aco K."/>
            <person name="Daza R."/>
            <person name="De Haan G."/>
            <person name="DeGray S."/>
            <person name="DeMaso C."/>
            <person name="Dhargay N."/>
            <person name="Dooley K."/>
            <person name="Dooley E."/>
            <person name="Doricent M."/>
            <person name="Dorje P."/>
            <person name="Dorjee K."/>
            <person name="Dupes A."/>
            <person name="Elong R."/>
            <person name="Falk J."/>
            <person name="Farina A."/>
            <person name="Faro S."/>
            <person name="Ferguson D."/>
            <person name="Fisher S."/>
            <person name="Foley C.D."/>
            <person name="Franke A."/>
            <person name="Friedrich D."/>
            <person name="Gadbois L."/>
            <person name="Gearin G."/>
            <person name="Gearin C.R."/>
            <person name="Giannoukos G."/>
            <person name="Goode T."/>
            <person name="Graham J."/>
            <person name="Grandbois E."/>
            <person name="Grewal S."/>
            <person name="Gyaltsen K."/>
            <person name="Hafez N."/>
            <person name="Hagos B."/>
            <person name="Hall J."/>
            <person name="Henson C."/>
            <person name="Hollinger A."/>
            <person name="Honan T."/>
            <person name="Huard M.D."/>
            <person name="Hughes L."/>
            <person name="Hurhula B."/>
            <person name="Husby M.E."/>
            <person name="Kamat A."/>
            <person name="Kanga B."/>
            <person name="Kashin S."/>
            <person name="Khazanovich D."/>
            <person name="Kisner P."/>
            <person name="Lance K."/>
            <person name="Lara M."/>
            <person name="Lee W."/>
            <person name="Lennon N."/>
            <person name="Letendre F."/>
            <person name="LeVine R."/>
            <person name="Lipovsky A."/>
            <person name="Liu X."/>
            <person name="Liu J."/>
            <person name="Liu S."/>
            <person name="Lokyitsang T."/>
            <person name="Lokyitsang Y."/>
            <person name="Lubonja R."/>
            <person name="Lui A."/>
            <person name="MacDonald P."/>
            <person name="Magnisalis V."/>
            <person name="Maru K."/>
            <person name="Matthews C."/>
            <person name="McCusker W."/>
            <person name="McDonough S."/>
            <person name="Mehta T."/>
            <person name="Meldrim J."/>
            <person name="Meneus L."/>
            <person name="Mihai O."/>
            <person name="Mihalev A."/>
            <person name="Mihova T."/>
            <person name="Mittelman R."/>
            <person name="Mlenga V."/>
            <person name="Montmayeur A."/>
            <person name="Mulrain L."/>
            <person name="Navidi A."/>
            <person name="Naylor J."/>
            <person name="Negash T."/>
            <person name="Nguyen T."/>
            <person name="Nguyen N."/>
            <person name="Nicol R."/>
            <person name="Norbu C."/>
            <person name="Norbu N."/>
            <person name="Novod N."/>
            <person name="O'Neill B."/>
            <person name="Osman S."/>
            <person name="Markiewicz E."/>
            <person name="Oyono O.L."/>
            <person name="Patti C."/>
            <person name="Phunkhang P."/>
            <person name="Pierre F."/>
            <person name="Priest M."/>
            <person name="Raghuraman S."/>
            <person name="Rege F."/>
            <person name="Reyes R."/>
            <person name="Rise C."/>
            <person name="Rogov P."/>
            <person name="Ross K."/>
            <person name="Ryan E."/>
            <person name="Settipalli S."/>
            <person name="Shea T."/>
            <person name="Sherpa N."/>
            <person name="Shi L."/>
            <person name="Shih D."/>
            <person name="Sparrow T."/>
            <person name="Spaulding J."/>
            <person name="Stalker J."/>
            <person name="Stange-Thomann N."/>
            <person name="Stavropoulos S."/>
            <person name="Stone C."/>
            <person name="Strader C."/>
            <person name="Tesfaye S."/>
            <person name="Thomson T."/>
            <person name="Thoulutsang Y."/>
            <person name="Thoulutsang D."/>
            <person name="Topham K."/>
            <person name="Topping I."/>
            <person name="Tsamla T."/>
            <person name="Vassiliev H."/>
            <person name="Vo A."/>
            <person name="Wangchuk T."/>
            <person name="Wangdi T."/>
            <person name="Weiand M."/>
            <person name="Wilkinson J."/>
            <person name="Wilson A."/>
            <person name="Yadav S."/>
            <person name="Young G."/>
            <person name="Yu Q."/>
            <person name="Zembek L."/>
            <person name="Zhong D."/>
            <person name="Zimmer A."/>
            <person name="Zwirko Z."/>
            <person name="Jaffe D.B."/>
            <person name="Alvarez P."/>
            <person name="Brockman W."/>
            <person name="Butler J."/>
            <person name="Chin C."/>
            <person name="Gnerre S."/>
            <person name="Grabherr M."/>
            <person name="Kleber M."/>
            <person name="Mauceli E."/>
            <person name="MacCallum I."/>
        </authorList>
    </citation>
    <scope>NUCLEOTIDE SEQUENCE [LARGE SCALE GENOMIC DNA]</scope>
    <source>
        <strain evidence="5">Tucson 15010-1051.87</strain>
    </source>
</reference>
<dbReference type="OrthoDB" id="8049355at2759"/>
<keyword evidence="5" id="KW-1185">Reference proteome</keyword>
<dbReference type="Proteomes" id="UP000008792">
    <property type="component" value="Unassembled WGS sequence"/>
</dbReference>
<evidence type="ECO:0000256" key="1">
    <source>
        <dbReference type="SAM" id="MobiDB-lite"/>
    </source>
</evidence>
<dbReference type="InterPro" id="IPR013106">
    <property type="entry name" value="Ig_V-set"/>
</dbReference>
<dbReference type="InterPro" id="IPR036179">
    <property type="entry name" value="Ig-like_dom_sf"/>
</dbReference>
<dbReference type="SMART" id="SM00408">
    <property type="entry name" value="IGc2"/>
    <property type="match status" value="2"/>
</dbReference>
<dbReference type="CDD" id="cd00096">
    <property type="entry name" value="Ig"/>
    <property type="match status" value="1"/>
</dbReference>
<dbReference type="KEGG" id="dvi:6633209"/>
<dbReference type="FunFam" id="2.60.40.10:FF:001026">
    <property type="entry name" value="Uncharacterized protein, isoform B"/>
    <property type="match status" value="1"/>
</dbReference>
<feature type="region of interest" description="Disordered" evidence="1">
    <location>
        <begin position="78"/>
        <end position="97"/>
    </location>
</feature>
<dbReference type="HOGENOM" id="CLU_384167_0_0_1"/>
<feature type="transmembrane region" description="Helical" evidence="2">
    <location>
        <begin position="670"/>
        <end position="692"/>
    </location>
</feature>
<dbReference type="Pfam" id="PF13927">
    <property type="entry name" value="Ig_3"/>
    <property type="match status" value="1"/>
</dbReference>
<dbReference type="InterPro" id="IPR037448">
    <property type="entry name" value="Zig-8"/>
</dbReference>
<dbReference type="InterPro" id="IPR003599">
    <property type="entry name" value="Ig_sub"/>
</dbReference>
<dbReference type="STRING" id="7244.B4M597"/>
<accession>B4M597</accession>
<dbReference type="SMART" id="SM00409">
    <property type="entry name" value="IG"/>
    <property type="match status" value="2"/>
</dbReference>
<dbReference type="FunFam" id="2.60.40.10:FF:001405">
    <property type="entry name" value="Uncharacterized protein, isoform A"/>
    <property type="match status" value="1"/>
</dbReference>
<organism evidence="4 5">
    <name type="scientific">Drosophila virilis</name>
    <name type="common">Fruit fly</name>
    <dbReference type="NCBI Taxonomy" id="7244"/>
    <lineage>
        <taxon>Eukaryota</taxon>
        <taxon>Metazoa</taxon>
        <taxon>Ecdysozoa</taxon>
        <taxon>Arthropoda</taxon>
        <taxon>Hexapoda</taxon>
        <taxon>Insecta</taxon>
        <taxon>Pterygota</taxon>
        <taxon>Neoptera</taxon>
        <taxon>Endopterygota</taxon>
        <taxon>Diptera</taxon>
        <taxon>Brachycera</taxon>
        <taxon>Muscomorpha</taxon>
        <taxon>Ephydroidea</taxon>
        <taxon>Drosophilidae</taxon>
        <taxon>Drosophila</taxon>
    </lineage>
</organism>
<name>B4M597_DROVI</name>
<feature type="compositionally biased region" description="Polar residues" evidence="1">
    <location>
        <begin position="78"/>
        <end position="93"/>
    </location>
</feature>
<dbReference type="GO" id="GO:0050808">
    <property type="term" value="P:synapse organization"/>
    <property type="evidence" value="ECO:0007669"/>
    <property type="project" value="TreeGrafter"/>
</dbReference>
<keyword evidence="2" id="KW-1133">Transmembrane helix</keyword>
<dbReference type="PANTHER" id="PTHR23279:SF21">
    <property type="entry name" value="DEFECTIVE PROBOSCIS EXTENSION RESPONSE 11, ISOFORM B-RELATED"/>
    <property type="match status" value="1"/>
</dbReference>
<feature type="domain" description="Ig-like" evidence="3">
    <location>
        <begin position="539"/>
        <end position="639"/>
    </location>
</feature>
<dbReference type="InParanoid" id="B4M597"/>
<dbReference type="FunCoup" id="B4M597">
    <property type="interactions" value="48"/>
</dbReference>
<dbReference type="SMR" id="B4M597"/>
<evidence type="ECO:0000313" key="5">
    <source>
        <dbReference type="Proteomes" id="UP000008792"/>
    </source>
</evidence>
<feature type="domain" description="Ig-like" evidence="3">
    <location>
        <begin position="434"/>
        <end position="533"/>
    </location>
</feature>
<dbReference type="PANTHER" id="PTHR23279">
    <property type="entry name" value="DEFECTIVE PROBOSCIS EXTENSION RESPONSE DPR -RELATED"/>
    <property type="match status" value="1"/>
</dbReference>